<comment type="caution">
    <text evidence="1">The sequence shown here is derived from an EMBL/GenBank/DDBJ whole genome shotgun (WGS) entry which is preliminary data.</text>
</comment>
<protein>
    <recommendedName>
        <fullName evidence="2">DUF1643 domain-containing protein</fullName>
    </recommendedName>
</protein>
<dbReference type="AlphaFoldDB" id="A0A645E2G8"/>
<name>A0A645E2G8_9ZZZZ</name>
<organism evidence="1">
    <name type="scientific">bioreactor metagenome</name>
    <dbReference type="NCBI Taxonomy" id="1076179"/>
    <lineage>
        <taxon>unclassified sequences</taxon>
        <taxon>metagenomes</taxon>
        <taxon>ecological metagenomes</taxon>
    </lineage>
</organism>
<dbReference type="EMBL" id="VSSQ01042395">
    <property type="protein sequence ID" value="MPM95970.1"/>
    <property type="molecule type" value="Genomic_DNA"/>
</dbReference>
<evidence type="ECO:0000313" key="1">
    <source>
        <dbReference type="EMBL" id="MPM95970.1"/>
    </source>
</evidence>
<gene>
    <name evidence="1" type="ORF">SDC9_143126</name>
</gene>
<evidence type="ECO:0008006" key="2">
    <source>
        <dbReference type="Google" id="ProtNLM"/>
    </source>
</evidence>
<proteinExistence type="predicted"/>
<accession>A0A645E2G8</accession>
<reference evidence="1" key="1">
    <citation type="submission" date="2019-08" db="EMBL/GenBank/DDBJ databases">
        <authorList>
            <person name="Kucharzyk K."/>
            <person name="Murdoch R.W."/>
            <person name="Higgins S."/>
            <person name="Loffler F."/>
        </authorList>
    </citation>
    <scope>NUCLEOTIDE SEQUENCE</scope>
</reference>
<sequence length="177" mass="20823">MLNPGSAKLESKTFENNSPTHGEIIIDPTMKSLIKLVEEFHYGIENLEGRLYIYNLFPLQNTHNDDAVKKFQLLWNQNEGLVKSFPKERELLLEQFRKSPWILVGWGCGKSTNNLNLVKNKWMKLIEESGVPVIGKMGKGKLNFYHPRPHIQSQQIEYRNEIKEQYNRLLKNDYYKE</sequence>